<organism evidence="1 2">
    <name type="scientific">Moorena producens (strain JHB)</name>
    <dbReference type="NCBI Taxonomy" id="1454205"/>
    <lineage>
        <taxon>Bacteria</taxon>
        <taxon>Bacillati</taxon>
        <taxon>Cyanobacteriota</taxon>
        <taxon>Cyanophyceae</taxon>
        <taxon>Coleofasciculales</taxon>
        <taxon>Coleofasciculaceae</taxon>
        <taxon>Moorena</taxon>
    </lineage>
</organism>
<protein>
    <submittedName>
        <fullName evidence="1">Uncharacterized protein</fullName>
    </submittedName>
</protein>
<evidence type="ECO:0000313" key="2">
    <source>
        <dbReference type="Proteomes" id="UP000176944"/>
    </source>
</evidence>
<dbReference type="AlphaFoldDB" id="A0A1D9G2U2"/>
<evidence type="ECO:0000313" key="1">
    <source>
        <dbReference type="EMBL" id="AOY81854.1"/>
    </source>
</evidence>
<reference evidence="2" key="1">
    <citation type="submission" date="2016-10" db="EMBL/GenBank/DDBJ databases">
        <title>Comparative genomics uncovers the prolific and rare metabolic potential of the cyanobacterial genus Moorea.</title>
        <authorList>
            <person name="Leao T."/>
            <person name="Castelao G."/>
            <person name="Korobeynikov A."/>
            <person name="Monroe E.A."/>
            <person name="Podell S."/>
            <person name="Glukhov E."/>
            <person name="Allen E."/>
            <person name="Gerwick W.H."/>
            <person name="Gerwick L."/>
        </authorList>
    </citation>
    <scope>NUCLEOTIDE SEQUENCE [LARGE SCALE GENOMIC DNA]</scope>
    <source>
        <strain evidence="2">JHB</strain>
    </source>
</reference>
<gene>
    <name evidence="1" type="ORF">BJP36_20025</name>
</gene>
<dbReference type="EMBL" id="CP017708">
    <property type="protein sequence ID" value="AOY81854.1"/>
    <property type="molecule type" value="Genomic_DNA"/>
</dbReference>
<name>A0A1D9G2U2_MOOP1</name>
<sequence length="87" mass="10268">MLLISTIYLYLFRFMHCDRMSLGCDRTKDEDWYWGINIKVLVNPKKGWQSKNFGVKHSKLPLVRAAQREGKDYVYIVEKVLGKSIDL</sequence>
<accession>A0A1D9G2U2</accession>
<proteinExistence type="predicted"/>
<dbReference type="Proteomes" id="UP000176944">
    <property type="component" value="Chromosome"/>
</dbReference>